<evidence type="ECO:0000313" key="3">
    <source>
        <dbReference type="Proteomes" id="UP001597131"/>
    </source>
</evidence>
<dbReference type="Proteomes" id="UP001597131">
    <property type="component" value="Unassembled WGS sequence"/>
</dbReference>
<organism evidence="2 3">
    <name type="scientific">Salegentibacter chungangensis</name>
    <dbReference type="NCBI Taxonomy" id="1335724"/>
    <lineage>
        <taxon>Bacteria</taxon>
        <taxon>Pseudomonadati</taxon>
        <taxon>Bacteroidota</taxon>
        <taxon>Flavobacteriia</taxon>
        <taxon>Flavobacteriales</taxon>
        <taxon>Flavobacteriaceae</taxon>
        <taxon>Salegentibacter</taxon>
    </lineage>
</organism>
<accession>A0ABW3NSZ8</accession>
<keyword evidence="1" id="KW-0732">Signal</keyword>
<protein>
    <recommendedName>
        <fullName evidence="4">Adhesin domain-containing protein</fullName>
    </recommendedName>
</protein>
<sequence length="362" mass="40365">MKTILYKLFFIALLAPGLSFCNNDFNGKHTKQKKISKEYTVAADATLKIDNSYGNIDISTWDQNKVSIEVTIKVNGNDEEKLKKRLDEINVSFNQTSSGVSAKTNFGKENKSWWDELFGGSNNVNMEVNYVVKAPESNNVDLRNDYGGIYIDKLSGNAKISCDYGKIDIGELLGGVNYLNFDYTKNSHIDYVKNAEINADYSEYVIEEAGNLIINADYTSSKVMKAENMKFGCDYGSINVEKVRNLEGNGDYLSTKIGRVFGSLDLKLDYGSASIEKIVESTKSVNIDTDYTGVKIGYDPEQAFSFDLTTSYGSIKGVDGFEIEKRHESGQKKSFSGYNKSKDNSSKIRINTSYGSISFNQK</sequence>
<reference evidence="3" key="1">
    <citation type="journal article" date="2019" name="Int. J. Syst. Evol. Microbiol.">
        <title>The Global Catalogue of Microorganisms (GCM) 10K type strain sequencing project: providing services to taxonomists for standard genome sequencing and annotation.</title>
        <authorList>
            <consortium name="The Broad Institute Genomics Platform"/>
            <consortium name="The Broad Institute Genome Sequencing Center for Infectious Disease"/>
            <person name="Wu L."/>
            <person name="Ma J."/>
        </authorList>
    </citation>
    <scope>NUCLEOTIDE SEQUENCE [LARGE SCALE GENOMIC DNA]</scope>
    <source>
        <strain evidence="3">CCUG 64793</strain>
    </source>
</reference>
<feature type="chain" id="PRO_5046990790" description="Adhesin domain-containing protein" evidence="1">
    <location>
        <begin position="22"/>
        <end position="362"/>
    </location>
</feature>
<evidence type="ECO:0000313" key="2">
    <source>
        <dbReference type="EMBL" id="MFD1096181.1"/>
    </source>
</evidence>
<keyword evidence="3" id="KW-1185">Reference proteome</keyword>
<name>A0ABW3NSZ8_9FLAO</name>
<dbReference type="RefSeq" id="WP_380745489.1">
    <property type="nucleotide sequence ID" value="NZ_JBHTLI010000001.1"/>
</dbReference>
<comment type="caution">
    <text evidence="2">The sequence shown here is derived from an EMBL/GenBank/DDBJ whole genome shotgun (WGS) entry which is preliminary data.</text>
</comment>
<proteinExistence type="predicted"/>
<dbReference type="EMBL" id="JBHTLI010000001">
    <property type="protein sequence ID" value="MFD1096181.1"/>
    <property type="molecule type" value="Genomic_DNA"/>
</dbReference>
<evidence type="ECO:0000256" key="1">
    <source>
        <dbReference type="SAM" id="SignalP"/>
    </source>
</evidence>
<gene>
    <name evidence="2" type="ORF">ACFQ3Q_10510</name>
</gene>
<feature type="signal peptide" evidence="1">
    <location>
        <begin position="1"/>
        <end position="21"/>
    </location>
</feature>
<evidence type="ECO:0008006" key="4">
    <source>
        <dbReference type="Google" id="ProtNLM"/>
    </source>
</evidence>